<feature type="region of interest" description="Disordered" evidence="1">
    <location>
        <begin position="80"/>
        <end position="101"/>
    </location>
</feature>
<feature type="signal peptide" evidence="2">
    <location>
        <begin position="1"/>
        <end position="22"/>
    </location>
</feature>
<reference evidence="3 4" key="1">
    <citation type="submission" date="2022-03" db="EMBL/GenBank/DDBJ databases">
        <authorList>
            <person name="Nunn A."/>
            <person name="Chopra R."/>
            <person name="Nunn A."/>
            <person name="Contreras Garrido A."/>
        </authorList>
    </citation>
    <scope>NUCLEOTIDE SEQUENCE [LARGE SCALE GENOMIC DNA]</scope>
</reference>
<dbReference type="AlphaFoldDB" id="A0AAU9S562"/>
<name>A0AAU9S562_THLAR</name>
<feature type="chain" id="PRO_5043897221" evidence="2">
    <location>
        <begin position="23"/>
        <end position="101"/>
    </location>
</feature>
<evidence type="ECO:0000313" key="3">
    <source>
        <dbReference type="EMBL" id="CAH2058560.1"/>
    </source>
</evidence>
<sequence>MGRSKFLLLMALFFTCVSLANSARPPFRANPGNKLNAKEPEQYDYGGGYVTGPCRYGCCYRGGKNCIGCCRHLNTNRVGMQKRSRGQVTEEASPVWAQSRP</sequence>
<evidence type="ECO:0000313" key="4">
    <source>
        <dbReference type="Proteomes" id="UP000836841"/>
    </source>
</evidence>
<accession>A0AAU9S562</accession>
<keyword evidence="2" id="KW-0732">Signal</keyword>
<gene>
    <name evidence="3" type="ORF">TAV2_LOCUS12914</name>
</gene>
<proteinExistence type="predicted"/>
<protein>
    <submittedName>
        <fullName evidence="3">Uncharacterized protein</fullName>
    </submittedName>
</protein>
<evidence type="ECO:0000256" key="1">
    <source>
        <dbReference type="SAM" id="MobiDB-lite"/>
    </source>
</evidence>
<evidence type="ECO:0000256" key="2">
    <source>
        <dbReference type="SAM" id="SignalP"/>
    </source>
</evidence>
<keyword evidence="4" id="KW-1185">Reference proteome</keyword>
<dbReference type="EMBL" id="OU466860">
    <property type="protein sequence ID" value="CAH2058560.1"/>
    <property type="molecule type" value="Genomic_DNA"/>
</dbReference>
<dbReference type="Proteomes" id="UP000836841">
    <property type="component" value="Chromosome 4"/>
</dbReference>
<organism evidence="3 4">
    <name type="scientific">Thlaspi arvense</name>
    <name type="common">Field penny-cress</name>
    <dbReference type="NCBI Taxonomy" id="13288"/>
    <lineage>
        <taxon>Eukaryota</taxon>
        <taxon>Viridiplantae</taxon>
        <taxon>Streptophyta</taxon>
        <taxon>Embryophyta</taxon>
        <taxon>Tracheophyta</taxon>
        <taxon>Spermatophyta</taxon>
        <taxon>Magnoliopsida</taxon>
        <taxon>eudicotyledons</taxon>
        <taxon>Gunneridae</taxon>
        <taxon>Pentapetalae</taxon>
        <taxon>rosids</taxon>
        <taxon>malvids</taxon>
        <taxon>Brassicales</taxon>
        <taxon>Brassicaceae</taxon>
        <taxon>Thlaspideae</taxon>
        <taxon>Thlaspi</taxon>
    </lineage>
</organism>